<reference evidence="2" key="1">
    <citation type="submission" date="2020-05" db="EMBL/GenBank/DDBJ databases">
        <title>Mycena genomes resolve the evolution of fungal bioluminescence.</title>
        <authorList>
            <person name="Tsai I.J."/>
        </authorList>
    </citation>
    <scope>NUCLEOTIDE SEQUENCE</scope>
    <source>
        <strain evidence="2">171206Taipei</strain>
    </source>
</reference>
<dbReference type="InterPro" id="IPR048958">
    <property type="entry name" value="Polysacc_lyase_14"/>
</dbReference>
<evidence type="ECO:0000313" key="2">
    <source>
        <dbReference type="EMBL" id="KAF7298663.1"/>
    </source>
</evidence>
<proteinExistence type="predicted"/>
<accession>A0A8H6SFN2</accession>
<gene>
    <name evidence="2" type="ORF">MIND_00813500</name>
</gene>
<dbReference type="GeneID" id="59347325"/>
<dbReference type="PANTHER" id="PTHR40124:SF1">
    <property type="entry name" value="DISAGGREGATASE RELATED REPEAT PROTEIN"/>
    <property type="match status" value="1"/>
</dbReference>
<name>A0A8H6SFN2_9AGAR</name>
<evidence type="ECO:0000259" key="1">
    <source>
        <dbReference type="Pfam" id="PF21294"/>
    </source>
</evidence>
<dbReference type="PANTHER" id="PTHR40124">
    <property type="match status" value="1"/>
</dbReference>
<feature type="domain" description="Polysaccharide lyase 14" evidence="1">
    <location>
        <begin position="106"/>
        <end position="328"/>
    </location>
</feature>
<protein>
    <submittedName>
        <fullName evidence="2">Polysaccharide lyase family 14 protein</fullName>
    </submittedName>
</protein>
<dbReference type="EMBL" id="JACAZF010000007">
    <property type="protein sequence ID" value="KAF7298663.1"/>
    <property type="molecule type" value="Genomic_DNA"/>
</dbReference>
<evidence type="ECO:0000313" key="3">
    <source>
        <dbReference type="Proteomes" id="UP000636479"/>
    </source>
</evidence>
<dbReference type="Proteomes" id="UP000636479">
    <property type="component" value="Unassembled WGS sequence"/>
</dbReference>
<keyword evidence="3" id="KW-1185">Reference proteome</keyword>
<dbReference type="OrthoDB" id="3337916at2759"/>
<sequence>MDVEVKKVKGCSATKVSYITHGCLTMDRLHLLPVPSFKSGFTTCALINVPAIEHVPLEDPSLGVHKITSRTNHPLVTPPSTTAHSLVDQETGANTLALSDSSTDPKQAWEALYPRGSINPSGKIPGGFGFYLAGPKDFADKLTIEGGATHVVLSYRMMLQHDWEWVKGGKLPGIFGGEGDTSYSCTGGQQQHRCQCFNIRPMWRANGQGELYTYLPLLDSNRDRLSAVPPYSKQNPDYGMSVGRGAFSFDAAVGNWISLAFRVKLNEIGQEDGQLELFVEGKSVIHAVGLVFRTSNTSRIKGAHFQTFFGGHTEDWASPKDQRAWFTDVTGAVVG</sequence>
<organism evidence="2 3">
    <name type="scientific">Mycena indigotica</name>
    <dbReference type="NCBI Taxonomy" id="2126181"/>
    <lineage>
        <taxon>Eukaryota</taxon>
        <taxon>Fungi</taxon>
        <taxon>Dikarya</taxon>
        <taxon>Basidiomycota</taxon>
        <taxon>Agaricomycotina</taxon>
        <taxon>Agaricomycetes</taxon>
        <taxon>Agaricomycetidae</taxon>
        <taxon>Agaricales</taxon>
        <taxon>Marasmiineae</taxon>
        <taxon>Mycenaceae</taxon>
        <taxon>Mycena</taxon>
    </lineage>
</organism>
<dbReference type="Gene3D" id="2.60.120.200">
    <property type="match status" value="1"/>
</dbReference>
<dbReference type="AlphaFoldDB" id="A0A8H6SFN2"/>
<keyword evidence="2" id="KW-0456">Lyase</keyword>
<comment type="caution">
    <text evidence="2">The sequence shown here is derived from an EMBL/GenBank/DDBJ whole genome shotgun (WGS) entry which is preliminary data.</text>
</comment>
<dbReference type="Pfam" id="PF21294">
    <property type="entry name" value="Polysacc_lyase_14"/>
    <property type="match status" value="1"/>
</dbReference>
<dbReference type="GO" id="GO:0016829">
    <property type="term" value="F:lyase activity"/>
    <property type="evidence" value="ECO:0007669"/>
    <property type="project" value="UniProtKB-KW"/>
</dbReference>
<dbReference type="RefSeq" id="XP_037218051.1">
    <property type="nucleotide sequence ID" value="XM_037364809.1"/>
</dbReference>